<keyword evidence="9" id="KW-0732">Signal</keyword>
<dbReference type="InterPro" id="IPR000760">
    <property type="entry name" value="Inositol_monophosphatase-like"/>
</dbReference>
<evidence type="ECO:0000256" key="4">
    <source>
        <dbReference type="ARBA" id="ARBA00022723"/>
    </source>
</evidence>
<dbReference type="EC" id="3.1.3.25" evidence="8"/>
<keyword evidence="5 8" id="KW-0378">Hydrolase</keyword>
<evidence type="ECO:0000256" key="3">
    <source>
        <dbReference type="ARBA" id="ARBA00009759"/>
    </source>
</evidence>
<dbReference type="GO" id="GO:0046872">
    <property type="term" value="F:metal ion binding"/>
    <property type="evidence" value="ECO:0007669"/>
    <property type="project" value="UniProtKB-KW"/>
</dbReference>
<dbReference type="InterPro" id="IPR020583">
    <property type="entry name" value="Inositol_monoP_metal-BS"/>
</dbReference>
<protein>
    <recommendedName>
        <fullName evidence="8">Inositol-1-monophosphatase</fullName>
        <ecNumber evidence="8">3.1.3.25</ecNumber>
    </recommendedName>
</protein>
<feature type="chain" id="PRO_5044796708" description="Inositol-1-monophosphatase" evidence="9">
    <location>
        <begin position="22"/>
        <end position="328"/>
    </location>
</feature>
<comment type="pathway">
    <text evidence="8">Polyol metabolism; myo-inositol biosynthesis; myo-inositol from D-glucose 6-phosphate: step 2/2.</text>
</comment>
<sequence length="328" mass="35038">MIASSIIFLFILHLQLSSTSAFAPISTRSSTRSPSSSIRILNAQTTTMEPTSTELQSLLDVAVTASKKAGDIILGNAGGAEVTKSKANTRDLLTVVDPLCEKTIRETILSAYPNHDFLGEEDVPPGAEASAAAIEEKLKNCKTGYLWIVDPIDGTSNFVHGMPLNMPSIALSCNGQIVLGVIHDPHRSETFTAIRGQGAYMNGQPIKVGEQSTLGDAIVAMGSPPAELSMEMSLRVLPVLMPKVRTIRMLGSAALMLAWVACGRLTAYWEYDLSSWDVGAGSILIEEAGGTMSDLKGVRWGVRERKICGSNGLIHQELLGVLREAGVE</sequence>
<dbReference type="PANTHER" id="PTHR20854">
    <property type="entry name" value="INOSITOL MONOPHOSPHATASE"/>
    <property type="match status" value="1"/>
</dbReference>
<evidence type="ECO:0000256" key="1">
    <source>
        <dbReference type="ARBA" id="ARBA00001033"/>
    </source>
</evidence>
<feature type="binding site" evidence="7">
    <location>
        <position position="277"/>
    </location>
    <ligand>
        <name>Mg(2+)</name>
        <dbReference type="ChEBI" id="CHEBI:18420"/>
        <label>1</label>
        <note>catalytic</note>
    </ligand>
</feature>
<evidence type="ECO:0000256" key="8">
    <source>
        <dbReference type="RuleBase" id="RU364068"/>
    </source>
</evidence>
<feature type="signal peptide" evidence="9">
    <location>
        <begin position="1"/>
        <end position="21"/>
    </location>
</feature>
<comment type="cofactor">
    <cofactor evidence="2 7 8">
        <name>Mg(2+)</name>
        <dbReference type="ChEBI" id="CHEBI:18420"/>
    </cofactor>
</comment>
<dbReference type="EMBL" id="JALLPJ020001150">
    <property type="protein sequence ID" value="KAL3775519.1"/>
    <property type="molecule type" value="Genomic_DNA"/>
</dbReference>
<dbReference type="PRINTS" id="PR00377">
    <property type="entry name" value="IMPHPHTASES"/>
</dbReference>
<dbReference type="PROSITE" id="PS00629">
    <property type="entry name" value="IMP_1"/>
    <property type="match status" value="1"/>
</dbReference>
<dbReference type="Gene3D" id="3.30.540.10">
    <property type="entry name" value="Fructose-1,6-Bisphosphatase, subunit A, domain 1"/>
    <property type="match status" value="1"/>
</dbReference>
<evidence type="ECO:0000256" key="6">
    <source>
        <dbReference type="ARBA" id="ARBA00022842"/>
    </source>
</evidence>
<dbReference type="Proteomes" id="UP001530400">
    <property type="component" value="Unassembled WGS sequence"/>
</dbReference>
<evidence type="ECO:0000256" key="5">
    <source>
        <dbReference type="ARBA" id="ARBA00022801"/>
    </source>
</evidence>
<organism evidence="10 11">
    <name type="scientific">Cyclotella atomus</name>
    <dbReference type="NCBI Taxonomy" id="382360"/>
    <lineage>
        <taxon>Eukaryota</taxon>
        <taxon>Sar</taxon>
        <taxon>Stramenopiles</taxon>
        <taxon>Ochrophyta</taxon>
        <taxon>Bacillariophyta</taxon>
        <taxon>Coscinodiscophyceae</taxon>
        <taxon>Thalassiosirophycidae</taxon>
        <taxon>Stephanodiscales</taxon>
        <taxon>Stephanodiscaceae</taxon>
        <taxon>Cyclotella</taxon>
    </lineage>
</organism>
<evidence type="ECO:0000313" key="10">
    <source>
        <dbReference type="EMBL" id="KAL3775519.1"/>
    </source>
</evidence>
<dbReference type="CDD" id="cd01639">
    <property type="entry name" value="IMPase"/>
    <property type="match status" value="1"/>
</dbReference>
<accession>A0ABD3NI15</accession>
<feature type="binding site" evidence="7">
    <location>
        <position position="120"/>
    </location>
    <ligand>
        <name>Mg(2+)</name>
        <dbReference type="ChEBI" id="CHEBI:18420"/>
        <label>1</label>
        <note>catalytic</note>
    </ligand>
</feature>
<feature type="binding site" evidence="7">
    <location>
        <position position="150"/>
    </location>
    <ligand>
        <name>Mg(2+)</name>
        <dbReference type="ChEBI" id="CHEBI:18420"/>
        <label>1</label>
        <note>catalytic</note>
    </ligand>
</feature>
<dbReference type="InterPro" id="IPR022337">
    <property type="entry name" value="Inositol_monophosphatase_SuhB"/>
</dbReference>
<dbReference type="GO" id="GO:0052834">
    <property type="term" value="F:inositol monophosphate phosphatase activity"/>
    <property type="evidence" value="ECO:0007669"/>
    <property type="project" value="UniProtKB-EC"/>
</dbReference>
<evidence type="ECO:0000256" key="9">
    <source>
        <dbReference type="SAM" id="SignalP"/>
    </source>
</evidence>
<reference evidence="10 11" key="1">
    <citation type="submission" date="2024-10" db="EMBL/GenBank/DDBJ databases">
        <title>Updated reference genomes for cyclostephanoid diatoms.</title>
        <authorList>
            <person name="Roberts W.R."/>
            <person name="Alverson A.J."/>
        </authorList>
    </citation>
    <scope>NUCLEOTIDE SEQUENCE [LARGE SCALE GENOMIC DNA]</scope>
    <source>
        <strain evidence="10 11">AJA010-31</strain>
    </source>
</reference>
<comment type="catalytic activity">
    <reaction evidence="1 8">
        <text>a myo-inositol phosphate + H2O = myo-inositol + phosphate</text>
        <dbReference type="Rhea" id="RHEA:24056"/>
        <dbReference type="ChEBI" id="CHEBI:15377"/>
        <dbReference type="ChEBI" id="CHEBI:17268"/>
        <dbReference type="ChEBI" id="CHEBI:43474"/>
        <dbReference type="ChEBI" id="CHEBI:84139"/>
        <dbReference type="EC" id="3.1.3.25"/>
    </reaction>
</comment>
<proteinExistence type="inferred from homology"/>
<keyword evidence="6 7" id="KW-0460">Magnesium</keyword>
<dbReference type="PANTHER" id="PTHR20854:SF4">
    <property type="entry name" value="INOSITOL-1-MONOPHOSPHATASE-RELATED"/>
    <property type="match status" value="1"/>
</dbReference>
<evidence type="ECO:0000313" key="11">
    <source>
        <dbReference type="Proteomes" id="UP001530400"/>
    </source>
</evidence>
<feature type="binding site" evidence="7">
    <location>
        <position position="153"/>
    </location>
    <ligand>
        <name>Mg(2+)</name>
        <dbReference type="ChEBI" id="CHEBI:18420"/>
        <label>1</label>
        <note>catalytic</note>
    </ligand>
</feature>
<dbReference type="Pfam" id="PF00459">
    <property type="entry name" value="Inositol_P"/>
    <property type="match status" value="1"/>
</dbReference>
<gene>
    <name evidence="10" type="ORF">ACHAWO_005537</name>
</gene>
<evidence type="ECO:0000256" key="2">
    <source>
        <dbReference type="ARBA" id="ARBA00001946"/>
    </source>
</evidence>
<comment type="similarity">
    <text evidence="3 8">Belongs to the inositol monophosphatase superfamily.</text>
</comment>
<dbReference type="Gene3D" id="3.40.190.80">
    <property type="match status" value="1"/>
</dbReference>
<dbReference type="PRINTS" id="PR01959">
    <property type="entry name" value="SBIMPHPHTASE"/>
</dbReference>
<keyword evidence="4 7" id="KW-0479">Metal-binding</keyword>
<dbReference type="SUPFAM" id="SSF56655">
    <property type="entry name" value="Carbohydrate phosphatase"/>
    <property type="match status" value="1"/>
</dbReference>
<feature type="binding site" evidence="7">
    <location>
        <position position="152"/>
    </location>
    <ligand>
        <name>Mg(2+)</name>
        <dbReference type="ChEBI" id="CHEBI:18420"/>
        <label>1</label>
        <note>catalytic</note>
    </ligand>
</feature>
<keyword evidence="11" id="KW-1185">Reference proteome</keyword>
<dbReference type="InterPro" id="IPR033942">
    <property type="entry name" value="IMPase"/>
</dbReference>
<dbReference type="AlphaFoldDB" id="A0ABD3NI15"/>
<name>A0ABD3NI15_9STRA</name>
<evidence type="ECO:0000256" key="7">
    <source>
        <dbReference type="PIRSR" id="PIRSR600760-2"/>
    </source>
</evidence>
<comment type="caution">
    <text evidence="10">The sequence shown here is derived from an EMBL/GenBank/DDBJ whole genome shotgun (WGS) entry which is preliminary data.</text>
</comment>